<dbReference type="Proteomes" id="UP001596434">
    <property type="component" value="Unassembled WGS sequence"/>
</dbReference>
<evidence type="ECO:0000259" key="1">
    <source>
        <dbReference type="Pfam" id="PF10069"/>
    </source>
</evidence>
<dbReference type="InterPro" id="IPR016954">
    <property type="entry name" value="Uncharacterised_Vng0742h"/>
</dbReference>
<dbReference type="GeneID" id="96952983"/>
<reference evidence="2 3" key="1">
    <citation type="journal article" date="2019" name="Int. J. Syst. Evol. Microbiol.">
        <title>The Global Catalogue of Microorganisms (GCM) 10K type strain sequencing project: providing services to taxonomists for standard genome sequencing and annotation.</title>
        <authorList>
            <consortium name="The Broad Institute Genomics Platform"/>
            <consortium name="The Broad Institute Genome Sequencing Center for Infectious Disease"/>
            <person name="Wu L."/>
            <person name="Ma J."/>
        </authorList>
    </citation>
    <scope>NUCLEOTIDE SEQUENCE [LARGE SCALE GENOMIC DNA]</scope>
    <source>
        <strain evidence="2 3">GX21</strain>
    </source>
</reference>
<dbReference type="RefSeq" id="WP_379702861.1">
    <property type="nucleotide sequence ID" value="NZ_JBHTAT010000001.1"/>
</dbReference>
<dbReference type="Pfam" id="PF10069">
    <property type="entry name" value="DICT"/>
    <property type="match status" value="1"/>
</dbReference>
<keyword evidence="3" id="KW-1185">Reference proteome</keyword>
<proteinExistence type="predicted"/>
<evidence type="ECO:0000313" key="3">
    <source>
        <dbReference type="Proteomes" id="UP001596434"/>
    </source>
</evidence>
<protein>
    <submittedName>
        <fullName evidence="2">DICT sensory domain-containing protein</fullName>
    </submittedName>
</protein>
<dbReference type="AlphaFoldDB" id="A0ABD5ZVH7"/>
<dbReference type="PIRSF" id="PIRSF030471">
    <property type="entry name" value="STR_Vng0742h_prd"/>
    <property type="match status" value="1"/>
</dbReference>
<organism evidence="2 3">
    <name type="scientific">Haloplanus litoreus</name>
    <dbReference type="NCBI Taxonomy" id="767515"/>
    <lineage>
        <taxon>Archaea</taxon>
        <taxon>Methanobacteriati</taxon>
        <taxon>Methanobacteriota</taxon>
        <taxon>Stenosarchaea group</taxon>
        <taxon>Halobacteria</taxon>
        <taxon>Halobacteriales</taxon>
        <taxon>Haloferacaceae</taxon>
        <taxon>Haloplanus</taxon>
    </lineage>
</organism>
<dbReference type="InterPro" id="IPR019278">
    <property type="entry name" value="DICT_dom"/>
</dbReference>
<sequence length="251" mass="27226">MGLFELIAGVEAEEKTLTVFNPEAGVPAALREHFADRNLTIERAESDAGPRNYAVLSRDDDFLAAIDVSDVLGPTRGVTPDFTRETYETVLDELDETLFTSYDTERMVAASKEIEDRAWRGGAGELHAGFQTCARFASQADVYEHLADRGTLDVHVYAHPEGREELGTLSGPNLHLSTETEIHDSWFVAYDGGGVDAMKCALLAEERLPGSFYGFWAYDPETVDEVVSYLRATYAAPEAGGTAADGGCGGT</sequence>
<name>A0ABD5ZVH7_9EURY</name>
<evidence type="ECO:0000313" key="2">
    <source>
        <dbReference type="EMBL" id="MFC7254663.1"/>
    </source>
</evidence>
<dbReference type="EMBL" id="JBHTAT010000001">
    <property type="protein sequence ID" value="MFC7254663.1"/>
    <property type="molecule type" value="Genomic_DNA"/>
</dbReference>
<feature type="domain" description="DICT" evidence="1">
    <location>
        <begin position="89"/>
        <end position="207"/>
    </location>
</feature>
<accession>A0ABD5ZVH7</accession>
<gene>
    <name evidence="2" type="ORF">ACFQKE_04995</name>
</gene>
<comment type="caution">
    <text evidence="2">The sequence shown here is derived from an EMBL/GenBank/DDBJ whole genome shotgun (WGS) entry which is preliminary data.</text>
</comment>